<dbReference type="Proteomes" id="UP000053328">
    <property type="component" value="Unassembled WGS sequence"/>
</dbReference>
<dbReference type="SUPFAM" id="SSF48452">
    <property type="entry name" value="TPR-like"/>
    <property type="match status" value="1"/>
</dbReference>
<feature type="domain" description="NB-ARC" evidence="2">
    <location>
        <begin position="374"/>
        <end position="544"/>
    </location>
</feature>
<evidence type="ECO:0000256" key="1">
    <source>
        <dbReference type="SAM" id="MobiDB-lite"/>
    </source>
</evidence>
<dbReference type="SUPFAM" id="SSF52540">
    <property type="entry name" value="P-loop containing nucleoside triphosphate hydrolases"/>
    <property type="match status" value="1"/>
</dbReference>
<dbReference type="AlphaFoldDB" id="A0A0D2ASN9"/>
<dbReference type="Gene3D" id="1.25.40.10">
    <property type="entry name" value="Tetratricopeptide repeat domain"/>
    <property type="match status" value="1"/>
</dbReference>
<dbReference type="GeneID" id="27339105"/>
<organism evidence="4 5">
    <name type="scientific">Exophiala spinifera</name>
    <dbReference type="NCBI Taxonomy" id="91928"/>
    <lineage>
        <taxon>Eukaryota</taxon>
        <taxon>Fungi</taxon>
        <taxon>Dikarya</taxon>
        <taxon>Ascomycota</taxon>
        <taxon>Pezizomycotina</taxon>
        <taxon>Eurotiomycetes</taxon>
        <taxon>Chaetothyriomycetidae</taxon>
        <taxon>Chaetothyriales</taxon>
        <taxon>Herpotrichiellaceae</taxon>
        <taxon>Exophiala</taxon>
    </lineage>
</organism>
<dbReference type="GO" id="GO:0009116">
    <property type="term" value="P:nucleoside metabolic process"/>
    <property type="evidence" value="ECO:0007669"/>
    <property type="project" value="InterPro"/>
</dbReference>
<evidence type="ECO:0000259" key="3">
    <source>
        <dbReference type="Pfam" id="PF01048"/>
    </source>
</evidence>
<evidence type="ECO:0000313" key="5">
    <source>
        <dbReference type="Proteomes" id="UP000053328"/>
    </source>
</evidence>
<dbReference type="InterPro" id="IPR053137">
    <property type="entry name" value="NLR-like"/>
</dbReference>
<dbReference type="InterPro" id="IPR027417">
    <property type="entry name" value="P-loop_NTPase"/>
</dbReference>
<dbReference type="GO" id="GO:0003824">
    <property type="term" value="F:catalytic activity"/>
    <property type="evidence" value="ECO:0007669"/>
    <property type="project" value="InterPro"/>
</dbReference>
<dbReference type="Pfam" id="PF13424">
    <property type="entry name" value="TPR_12"/>
    <property type="match status" value="1"/>
</dbReference>
<evidence type="ECO:0000259" key="2">
    <source>
        <dbReference type="Pfam" id="PF00931"/>
    </source>
</evidence>
<dbReference type="SUPFAM" id="SSF53167">
    <property type="entry name" value="Purine and uridine phosphorylases"/>
    <property type="match status" value="1"/>
</dbReference>
<dbReference type="Pfam" id="PF00931">
    <property type="entry name" value="NB-ARC"/>
    <property type="match status" value="1"/>
</dbReference>
<evidence type="ECO:0008006" key="6">
    <source>
        <dbReference type="Google" id="ProtNLM"/>
    </source>
</evidence>
<dbReference type="Gene3D" id="3.40.50.300">
    <property type="entry name" value="P-loop containing nucleotide triphosphate hydrolases"/>
    <property type="match status" value="1"/>
</dbReference>
<dbReference type="GO" id="GO:0043531">
    <property type="term" value="F:ADP binding"/>
    <property type="evidence" value="ECO:0007669"/>
    <property type="project" value="InterPro"/>
</dbReference>
<dbReference type="EMBL" id="KN847503">
    <property type="protein sequence ID" value="KIW09738.1"/>
    <property type="molecule type" value="Genomic_DNA"/>
</dbReference>
<dbReference type="Pfam" id="PF01048">
    <property type="entry name" value="PNP_UDP_1"/>
    <property type="match status" value="1"/>
</dbReference>
<keyword evidence="5" id="KW-1185">Reference proteome</keyword>
<dbReference type="InterPro" id="IPR035994">
    <property type="entry name" value="Nucleoside_phosphorylase_sf"/>
</dbReference>
<dbReference type="STRING" id="91928.A0A0D2ASN9"/>
<dbReference type="InterPro" id="IPR011990">
    <property type="entry name" value="TPR-like_helical_dom_sf"/>
</dbReference>
<gene>
    <name evidence="4" type="ORF">PV08_12022</name>
</gene>
<dbReference type="RefSeq" id="XP_016229954.1">
    <property type="nucleotide sequence ID" value="XM_016386329.1"/>
</dbReference>
<dbReference type="HOGENOM" id="CLU_000288_125_3_1"/>
<dbReference type="PANTHER" id="PTHR46082:SF6">
    <property type="entry name" value="AAA+ ATPASE DOMAIN-CONTAINING PROTEIN-RELATED"/>
    <property type="match status" value="1"/>
</dbReference>
<feature type="domain" description="Nucleoside phosphorylase" evidence="3">
    <location>
        <begin position="14"/>
        <end position="134"/>
    </location>
</feature>
<dbReference type="VEuPathDB" id="FungiDB:PV08_12022"/>
<dbReference type="Gene3D" id="3.40.50.1580">
    <property type="entry name" value="Nucleoside phosphorylase domain"/>
    <property type="match status" value="1"/>
</dbReference>
<feature type="region of interest" description="Disordered" evidence="1">
    <location>
        <begin position="920"/>
        <end position="939"/>
    </location>
</feature>
<proteinExistence type="predicted"/>
<name>A0A0D2ASN9_9EURO</name>
<dbReference type="InterPro" id="IPR002182">
    <property type="entry name" value="NB-ARC"/>
</dbReference>
<dbReference type="PRINTS" id="PR00364">
    <property type="entry name" value="DISEASERSIST"/>
</dbReference>
<dbReference type="InterPro" id="IPR000845">
    <property type="entry name" value="Nucleoside_phosphorylase_d"/>
</dbReference>
<dbReference type="PANTHER" id="PTHR46082">
    <property type="entry name" value="ATP/GTP-BINDING PROTEIN-RELATED"/>
    <property type="match status" value="1"/>
</dbReference>
<evidence type="ECO:0000313" key="4">
    <source>
        <dbReference type="EMBL" id="KIW09738.1"/>
    </source>
</evidence>
<sequence length="939" mass="104683">MSLSGPPRDRRSFKVAIICALTLEAEKVRAVFDRCWEDEGKRYGKADGDRNTYTTGVMGKHNVVLAHMARMGSVNASAVATGLRSSFPSIQLALVVGICGVVPVHPNTHEEIVLGDIVISTSVIQYDFGRQYPNGFQRKSGVEDSLGRANSEIQSFINMLQVRDNRTRLTRNLAALLQSEGLQKALPDAKYPGASQDKLYEATYIHRHRLDSSCDQCSSDGENCYNSCDEIGCGQARLILRDRHSLPQTGDLLHRNDTPFIHFGRFGSANTVMKSGEDRDRMAQFDAVAAFEMEGAGVWDQHPTIVIKAACDYADSHKSKAWQGYAAAMAAACVKVFLDEWSVVDEVTDKDESSSPVWHVPFDGLSGFVGRIDEIARLKELLFTPNSRRIASILGLGGIGKSRLALELAFQQKKEHPYHSVFWIEASEQLTFERDVLEIGKKLRIPGIGDDKADIKNLLKQRLSHSSNEKWLLIVDNADDEMLWGRRADASEDILSLEQFLPNTAHGSIVITTRSRAVATFMAGKGVIELDQLSPAEGVKLFREALEKPDLADNDATIFVLTEKLAGLPLALIQAASFINMTQESAQMYLRLLEQPEDDVIKLLSEDFGDPSRYPNAKNPIATTWLISFDRIRKHHNLAAKILSSMACMNEKNIPRSLLPKGNSEIEMVKALAILTGYSFIKRHARSDSVTSFDEMYDLHRLVQLAARNWLKMENSLSDWTKSCLEHVAEIFPARQHHNRGIWTIYLPHAQRICDDDAVQDCAERYELLEKMGLCFIVDGKYTDAIAAHTLVVQWKEQYRSSLEQHTLESYNHLGEALLLKGEFVAAKASLEKAFNGLMESLGAQHPSTLTSMANLASTYRHQGRWTQAEELEVQVMETMKRVLGEEHPSTLTSMGNLASTYRHQGRWTQAEKLEVQYGQPGIDIPAPRSMDAGGGATS</sequence>
<dbReference type="OrthoDB" id="4120469at2759"/>
<reference evidence="4 5" key="1">
    <citation type="submission" date="2015-01" db="EMBL/GenBank/DDBJ databases">
        <title>The Genome Sequence of Exophiala spinifera CBS89968.</title>
        <authorList>
            <consortium name="The Broad Institute Genomics Platform"/>
            <person name="Cuomo C."/>
            <person name="de Hoog S."/>
            <person name="Gorbushina A."/>
            <person name="Stielow B."/>
            <person name="Teixiera M."/>
            <person name="Abouelleil A."/>
            <person name="Chapman S.B."/>
            <person name="Priest M."/>
            <person name="Young S.K."/>
            <person name="Wortman J."/>
            <person name="Nusbaum C."/>
            <person name="Birren B."/>
        </authorList>
    </citation>
    <scope>NUCLEOTIDE SEQUENCE [LARGE SCALE GENOMIC DNA]</scope>
    <source>
        <strain evidence="4 5">CBS 89968</strain>
    </source>
</reference>
<protein>
    <recommendedName>
        <fullName evidence="6">Nucleoside phosphorylase domain-containing protein</fullName>
    </recommendedName>
</protein>
<accession>A0A0D2ASN9</accession>